<evidence type="ECO:0000313" key="2">
    <source>
        <dbReference type="EMBL" id="GFY69152.1"/>
    </source>
</evidence>
<proteinExistence type="predicted"/>
<gene>
    <name evidence="2" type="ORF">TNIN_21371</name>
</gene>
<dbReference type="EMBL" id="BMAV01017478">
    <property type="protein sequence ID" value="GFY69152.1"/>
    <property type="molecule type" value="Genomic_DNA"/>
</dbReference>
<reference evidence="2" key="1">
    <citation type="submission" date="2020-08" db="EMBL/GenBank/DDBJ databases">
        <title>Multicomponent nature underlies the extraordinary mechanical properties of spider dragline silk.</title>
        <authorList>
            <person name="Kono N."/>
            <person name="Nakamura H."/>
            <person name="Mori M."/>
            <person name="Yoshida Y."/>
            <person name="Ohtoshi R."/>
            <person name="Malay A.D."/>
            <person name="Moran D.A.P."/>
            <person name="Tomita M."/>
            <person name="Numata K."/>
            <person name="Arakawa K."/>
        </authorList>
    </citation>
    <scope>NUCLEOTIDE SEQUENCE</scope>
</reference>
<keyword evidence="1" id="KW-0472">Membrane</keyword>
<sequence>MSSNHTKLSKNSGDIPKEHSLEGASSEMYLEDTAEMKQNVENIQGKQRKFASRNITLQGMFFLIFWISILVSVDCWMKYKNRSLISKEATWPEESSTTALFNLNSECLREQKNSYSGLFFDYVDKIKELQELVVAIRKTVKNAVKPWSKKVKNKATVTN</sequence>
<keyword evidence="1" id="KW-0812">Transmembrane</keyword>
<feature type="transmembrane region" description="Helical" evidence="1">
    <location>
        <begin position="55"/>
        <end position="77"/>
    </location>
</feature>
<keyword evidence="3" id="KW-1185">Reference proteome</keyword>
<comment type="caution">
    <text evidence="2">The sequence shown here is derived from an EMBL/GenBank/DDBJ whole genome shotgun (WGS) entry which is preliminary data.</text>
</comment>
<name>A0A8X6YEG5_9ARAC</name>
<accession>A0A8X6YEG5</accession>
<dbReference type="Proteomes" id="UP000886998">
    <property type="component" value="Unassembled WGS sequence"/>
</dbReference>
<keyword evidence="1" id="KW-1133">Transmembrane helix</keyword>
<protein>
    <submittedName>
        <fullName evidence="2">Uncharacterized protein</fullName>
    </submittedName>
</protein>
<dbReference type="AlphaFoldDB" id="A0A8X6YEG5"/>
<organism evidence="2 3">
    <name type="scientific">Trichonephila inaurata madagascariensis</name>
    <dbReference type="NCBI Taxonomy" id="2747483"/>
    <lineage>
        <taxon>Eukaryota</taxon>
        <taxon>Metazoa</taxon>
        <taxon>Ecdysozoa</taxon>
        <taxon>Arthropoda</taxon>
        <taxon>Chelicerata</taxon>
        <taxon>Arachnida</taxon>
        <taxon>Araneae</taxon>
        <taxon>Araneomorphae</taxon>
        <taxon>Entelegynae</taxon>
        <taxon>Araneoidea</taxon>
        <taxon>Nephilidae</taxon>
        <taxon>Trichonephila</taxon>
        <taxon>Trichonephila inaurata</taxon>
    </lineage>
</organism>
<evidence type="ECO:0000256" key="1">
    <source>
        <dbReference type="SAM" id="Phobius"/>
    </source>
</evidence>
<evidence type="ECO:0000313" key="3">
    <source>
        <dbReference type="Proteomes" id="UP000886998"/>
    </source>
</evidence>